<evidence type="ECO:0000313" key="2">
    <source>
        <dbReference type="EMBL" id="PPB49065.1"/>
    </source>
</evidence>
<feature type="region of interest" description="Disordered" evidence="1">
    <location>
        <begin position="1"/>
        <end position="41"/>
    </location>
</feature>
<protein>
    <submittedName>
        <fullName evidence="2">Uncharacterized protein</fullName>
    </submittedName>
</protein>
<dbReference type="EMBL" id="PRKW01000004">
    <property type="protein sequence ID" value="PPB49065.1"/>
    <property type="molecule type" value="Genomic_DNA"/>
</dbReference>
<evidence type="ECO:0000313" key="3">
    <source>
        <dbReference type="Proteomes" id="UP000239297"/>
    </source>
</evidence>
<organism evidence="2 3">
    <name type="scientific">Arthrobacter pityocampae</name>
    <dbReference type="NCBI Taxonomy" id="547334"/>
    <lineage>
        <taxon>Bacteria</taxon>
        <taxon>Bacillati</taxon>
        <taxon>Actinomycetota</taxon>
        <taxon>Actinomycetes</taxon>
        <taxon>Micrococcales</taxon>
        <taxon>Micrococcaceae</taxon>
        <taxon>Arthrobacter</taxon>
    </lineage>
</organism>
<dbReference type="AlphaFoldDB" id="A0A2S5IWZ5"/>
<feature type="compositionally biased region" description="Basic residues" evidence="1">
    <location>
        <begin position="1"/>
        <end position="11"/>
    </location>
</feature>
<dbReference type="RefSeq" id="WP_104121505.1">
    <property type="nucleotide sequence ID" value="NZ_PRKW01000004.1"/>
</dbReference>
<feature type="region of interest" description="Disordered" evidence="1">
    <location>
        <begin position="94"/>
        <end position="125"/>
    </location>
</feature>
<reference evidence="2 3" key="1">
    <citation type="journal article" date="2014" name="Int. J. Syst. Evol. Microbiol.">
        <title>Arthrobacter pityocampae sp. nov., isolated from Thaumetopoea pityocampa (Lep., Thaumetopoeidae).</title>
        <authorList>
            <person name="Ince I.A."/>
            <person name="Demirbag Z."/>
            <person name="Kati H."/>
        </authorList>
    </citation>
    <scope>NUCLEOTIDE SEQUENCE [LARGE SCALE GENOMIC DNA]</scope>
    <source>
        <strain evidence="2 3">Tp2</strain>
    </source>
</reference>
<feature type="compositionally biased region" description="Basic and acidic residues" evidence="1">
    <location>
        <begin position="28"/>
        <end position="39"/>
    </location>
</feature>
<gene>
    <name evidence="2" type="ORF">C4K88_10120</name>
</gene>
<feature type="region of interest" description="Disordered" evidence="1">
    <location>
        <begin position="53"/>
        <end position="77"/>
    </location>
</feature>
<name>A0A2S5IWZ5_9MICC</name>
<comment type="caution">
    <text evidence="2">The sequence shown here is derived from an EMBL/GenBank/DDBJ whole genome shotgun (WGS) entry which is preliminary data.</text>
</comment>
<accession>A0A2S5IWZ5</accession>
<dbReference type="Proteomes" id="UP000239297">
    <property type="component" value="Unassembled WGS sequence"/>
</dbReference>
<keyword evidence="3" id="KW-1185">Reference proteome</keyword>
<sequence>MMKIRRIHRTQKQAGPASTADAGTDQEPLPHPEGHHRSFFDGLDTTARIFFGPAARSDGSTPVVHRHDAAEEQSESALRSIEIHTDSLGHHYAVQKRRPARSAAGVQEQPEPPEPPEPSEEPQGP</sequence>
<evidence type="ECO:0000256" key="1">
    <source>
        <dbReference type="SAM" id="MobiDB-lite"/>
    </source>
</evidence>
<dbReference type="OrthoDB" id="4950237at2"/>
<proteinExistence type="predicted"/>